<comment type="similarity">
    <text evidence="1">Belongs to the 'GDXG' lipolytic enzyme family.</text>
</comment>
<dbReference type="InterPro" id="IPR029058">
    <property type="entry name" value="AB_hydrolase_fold"/>
</dbReference>
<dbReference type="GO" id="GO:0016787">
    <property type="term" value="F:hydrolase activity"/>
    <property type="evidence" value="ECO:0007669"/>
    <property type="project" value="UniProtKB-KW"/>
</dbReference>
<dbReference type="AlphaFoldDB" id="A0A4Q9KN91"/>
<evidence type="ECO:0000256" key="1">
    <source>
        <dbReference type="ARBA" id="ARBA00010515"/>
    </source>
</evidence>
<keyword evidence="2 6" id="KW-0378">Hydrolase</keyword>
<sequence length="333" mass="33293">MRSAGLLAGAAVVALTVGACASAPGPVPGVGASPSTSTSASGIASASAATPSASVPRGTPGAAYLDVAYASDDSVSHRLDLYLPTTPGPSATVLFLHGGSWAIGRKTMLGGYGALRDALLARGYAVASAEFRPSTSARFPAQLDDVKAAIRFLRANAGGLTLKPDTLVLAGDSSGAHLAQLAALTGDDPAWEGTVGTTGVSTKASAVVSFYGVSDLTRLTSDQDAAGCQFDAATTGVLITLLGGDPAGAAREEALRASPVSHAGGARTPMLLLHGTKDCLVPAAQSQRMADALRAAGTPVQLELLPAGHDDGAFYTDQVLRGLVLPFLDRTLG</sequence>
<dbReference type="OrthoDB" id="63034at2"/>
<reference evidence="6 7" key="1">
    <citation type="submission" date="2019-01" db="EMBL/GenBank/DDBJ databases">
        <title>Lactibacter flavus gen. nov., sp. nov., a novel bacterium of the family Propionibacteriaceae isolated from raw milk and dairy products.</title>
        <authorList>
            <person name="Huptas C."/>
            <person name="Wenning M."/>
            <person name="Breitenwieser F."/>
            <person name="Doll E."/>
            <person name="Von Neubeck M."/>
            <person name="Busse H.-J."/>
            <person name="Scherer S."/>
        </authorList>
    </citation>
    <scope>NUCLEOTIDE SEQUENCE [LARGE SCALE GENOMIC DNA]</scope>
    <source>
        <strain evidence="6 7">DSM 22130</strain>
    </source>
</reference>
<evidence type="ECO:0000259" key="5">
    <source>
        <dbReference type="Pfam" id="PF20434"/>
    </source>
</evidence>
<feature type="domain" description="BD-FAE-like" evidence="5">
    <location>
        <begin position="79"/>
        <end position="293"/>
    </location>
</feature>
<keyword evidence="4" id="KW-0732">Signal</keyword>
<accession>A0A4Q9KN91</accession>
<dbReference type="SUPFAM" id="SSF53474">
    <property type="entry name" value="alpha/beta-Hydrolases"/>
    <property type="match status" value="1"/>
</dbReference>
<protein>
    <submittedName>
        <fullName evidence="6">Alpha/beta hydrolase</fullName>
    </submittedName>
</protein>
<dbReference type="InterPro" id="IPR050300">
    <property type="entry name" value="GDXG_lipolytic_enzyme"/>
</dbReference>
<keyword evidence="7" id="KW-1185">Reference proteome</keyword>
<dbReference type="Pfam" id="PF20434">
    <property type="entry name" value="BD-FAE"/>
    <property type="match status" value="1"/>
</dbReference>
<feature type="signal peptide" evidence="4">
    <location>
        <begin position="1"/>
        <end position="21"/>
    </location>
</feature>
<dbReference type="Proteomes" id="UP000291933">
    <property type="component" value="Unassembled WGS sequence"/>
</dbReference>
<dbReference type="PANTHER" id="PTHR48081:SF13">
    <property type="entry name" value="ALPHA_BETA HYDROLASE"/>
    <property type="match status" value="1"/>
</dbReference>
<dbReference type="EMBL" id="SDMR01000002">
    <property type="protein sequence ID" value="TBT96057.1"/>
    <property type="molecule type" value="Genomic_DNA"/>
</dbReference>
<feature type="active site" evidence="3">
    <location>
        <position position="173"/>
    </location>
</feature>
<organism evidence="6 7">
    <name type="scientific">Propioniciclava tarda</name>
    <dbReference type="NCBI Taxonomy" id="433330"/>
    <lineage>
        <taxon>Bacteria</taxon>
        <taxon>Bacillati</taxon>
        <taxon>Actinomycetota</taxon>
        <taxon>Actinomycetes</taxon>
        <taxon>Propionibacteriales</taxon>
        <taxon>Propionibacteriaceae</taxon>
        <taxon>Propioniciclava</taxon>
    </lineage>
</organism>
<evidence type="ECO:0000313" key="6">
    <source>
        <dbReference type="EMBL" id="TBT96057.1"/>
    </source>
</evidence>
<dbReference type="Gene3D" id="3.40.50.1820">
    <property type="entry name" value="alpha/beta hydrolase"/>
    <property type="match status" value="1"/>
</dbReference>
<comment type="caution">
    <text evidence="6">The sequence shown here is derived from an EMBL/GenBank/DDBJ whole genome shotgun (WGS) entry which is preliminary data.</text>
</comment>
<gene>
    <name evidence="6" type="ORF">ET996_03605</name>
</gene>
<proteinExistence type="inferred from homology"/>
<dbReference type="RefSeq" id="WP_131171172.1">
    <property type="nucleotide sequence ID" value="NZ_FXTL01000002.1"/>
</dbReference>
<evidence type="ECO:0000313" key="7">
    <source>
        <dbReference type="Proteomes" id="UP000291933"/>
    </source>
</evidence>
<feature type="chain" id="PRO_5039486586" evidence="4">
    <location>
        <begin position="22"/>
        <end position="333"/>
    </location>
</feature>
<dbReference type="PROSITE" id="PS51257">
    <property type="entry name" value="PROKAR_LIPOPROTEIN"/>
    <property type="match status" value="1"/>
</dbReference>
<dbReference type="InterPro" id="IPR049492">
    <property type="entry name" value="BD-FAE-like_dom"/>
</dbReference>
<dbReference type="PROSITE" id="PS01174">
    <property type="entry name" value="LIPASE_GDXG_SER"/>
    <property type="match status" value="1"/>
</dbReference>
<evidence type="ECO:0000256" key="4">
    <source>
        <dbReference type="SAM" id="SignalP"/>
    </source>
</evidence>
<dbReference type="InterPro" id="IPR033140">
    <property type="entry name" value="Lipase_GDXG_put_SER_AS"/>
</dbReference>
<evidence type="ECO:0000256" key="2">
    <source>
        <dbReference type="ARBA" id="ARBA00022801"/>
    </source>
</evidence>
<name>A0A4Q9KN91_PROTD</name>
<evidence type="ECO:0000256" key="3">
    <source>
        <dbReference type="PROSITE-ProRule" id="PRU10038"/>
    </source>
</evidence>
<dbReference type="PANTHER" id="PTHR48081">
    <property type="entry name" value="AB HYDROLASE SUPERFAMILY PROTEIN C4A8.06C"/>
    <property type="match status" value="1"/>
</dbReference>